<dbReference type="STRING" id="675635.Psed_0997"/>
<protein>
    <recommendedName>
        <fullName evidence="3">AbiEi antitoxin C-terminal domain-containing protein</fullName>
    </recommendedName>
</protein>
<reference evidence="1 2" key="1">
    <citation type="journal article" date="2011" name="J. Bacteriol.">
        <title>Genome sequence of the 1,4-dioxane-degrading Pseudonocardia dioxanivorans strain CB1190.</title>
        <authorList>
            <person name="Sales C.M."/>
            <person name="Mahendra S."/>
            <person name="Grostern A."/>
            <person name="Parales R.E."/>
            <person name="Goodwin L.A."/>
            <person name="Woyke T."/>
            <person name="Nolan M."/>
            <person name="Lapidus A."/>
            <person name="Chertkov O."/>
            <person name="Ovchinnikova G."/>
            <person name="Sczyrba A."/>
            <person name="Alvarez-Cohen L."/>
        </authorList>
    </citation>
    <scope>NUCLEOTIDE SEQUENCE [LARGE SCALE GENOMIC DNA]</scope>
    <source>
        <strain evidence="2">ATCC 55486 / DSM 44775 / JCM 13855 / CB1190</strain>
    </source>
</reference>
<dbReference type="EMBL" id="CP002593">
    <property type="protein sequence ID" value="AEA23248.1"/>
    <property type="molecule type" value="Genomic_DNA"/>
</dbReference>
<name>F4CKP1_PSEUX</name>
<evidence type="ECO:0008006" key="3">
    <source>
        <dbReference type="Google" id="ProtNLM"/>
    </source>
</evidence>
<dbReference type="HOGENOM" id="CLU_052626_3_2_11"/>
<dbReference type="RefSeq" id="WP_013673188.1">
    <property type="nucleotide sequence ID" value="NC_015312.1"/>
</dbReference>
<proteinExistence type="predicted"/>
<organism evidence="1 2">
    <name type="scientific">Pseudonocardia dioxanivorans (strain ATCC 55486 / DSM 44775 / JCM 13855 / CB1190)</name>
    <dbReference type="NCBI Taxonomy" id="675635"/>
    <lineage>
        <taxon>Bacteria</taxon>
        <taxon>Bacillati</taxon>
        <taxon>Actinomycetota</taxon>
        <taxon>Actinomycetes</taxon>
        <taxon>Pseudonocardiales</taxon>
        <taxon>Pseudonocardiaceae</taxon>
        <taxon>Pseudonocardia</taxon>
    </lineage>
</organism>
<dbReference type="OrthoDB" id="3579769at2"/>
<dbReference type="eggNOG" id="COG5340">
    <property type="taxonomic scope" value="Bacteria"/>
</dbReference>
<sequence length="269" mass="28417">MCLDELRARQAGVVSREQALAAGLSADEIDHRLARRRWRPLHPRVYLTVATQPTPEARVRAAVLWAGEGAVLSGVAAAWWHGMPVRAPATVAVTVPRRRSPGKRPGVTVRRRTLPVPDLDEHRGLAVTAGPLTTVEAALALGPAGAAFLDAVLHRVVGFDDVLAAARRDEGRGERLLREAGERARSAARLRLAGMLRRGGVPARVLAEPGYAAVVCPAARLAVTEAGTPAPAGWAVLEVGPGDLVGRPEWVVAEVLETVAALGRARITG</sequence>
<dbReference type="Proteomes" id="UP000007809">
    <property type="component" value="Chromosome"/>
</dbReference>
<gene>
    <name evidence="1" type="ordered locus">Psed_0997</name>
</gene>
<evidence type="ECO:0000313" key="2">
    <source>
        <dbReference type="Proteomes" id="UP000007809"/>
    </source>
</evidence>
<evidence type="ECO:0000313" key="1">
    <source>
        <dbReference type="EMBL" id="AEA23248.1"/>
    </source>
</evidence>
<dbReference type="KEGG" id="pdx:Psed_0997"/>
<keyword evidence="2" id="KW-1185">Reference proteome</keyword>
<accession>F4CKP1</accession>
<dbReference type="AlphaFoldDB" id="F4CKP1"/>